<sequence>MKKQIHFSNQGLLIFIISVYFIGQGFDYIIFYSQDNTKIINQGSQLRTLYIPLNLGILTQFANRQKKIWPLDILLGLGYLLWIGWILLSNIMQSYSQVSDYKIAIHMVFVIFHIILGLLLGLQLIIRGFQEKFRLKQQNQIRITSEQEYEEQLLQQLELQKQQEKHQFTVTQFIGLFLTIFQTYLVN</sequence>
<keyword evidence="1" id="KW-0472">Membrane</keyword>
<accession>A0A0V0QX99</accession>
<name>A0A0V0QX99_PSEPJ</name>
<dbReference type="Proteomes" id="UP000054937">
    <property type="component" value="Unassembled WGS sequence"/>
</dbReference>
<proteinExistence type="predicted"/>
<gene>
    <name evidence="2" type="ORF">PPERSA_05098</name>
</gene>
<feature type="transmembrane region" description="Helical" evidence="1">
    <location>
        <begin position="12"/>
        <end position="32"/>
    </location>
</feature>
<dbReference type="EMBL" id="LDAU01000096">
    <property type="protein sequence ID" value="KRX06485.1"/>
    <property type="molecule type" value="Genomic_DNA"/>
</dbReference>
<evidence type="ECO:0000313" key="2">
    <source>
        <dbReference type="EMBL" id="KRX06485.1"/>
    </source>
</evidence>
<dbReference type="AlphaFoldDB" id="A0A0V0QX99"/>
<keyword evidence="1" id="KW-1133">Transmembrane helix</keyword>
<keyword evidence="3" id="KW-1185">Reference proteome</keyword>
<keyword evidence="1" id="KW-0812">Transmembrane</keyword>
<organism evidence="2 3">
    <name type="scientific">Pseudocohnilembus persalinus</name>
    <name type="common">Ciliate</name>
    <dbReference type="NCBI Taxonomy" id="266149"/>
    <lineage>
        <taxon>Eukaryota</taxon>
        <taxon>Sar</taxon>
        <taxon>Alveolata</taxon>
        <taxon>Ciliophora</taxon>
        <taxon>Intramacronucleata</taxon>
        <taxon>Oligohymenophorea</taxon>
        <taxon>Scuticociliatia</taxon>
        <taxon>Philasterida</taxon>
        <taxon>Pseudocohnilembidae</taxon>
        <taxon>Pseudocohnilembus</taxon>
    </lineage>
</organism>
<reference evidence="2 3" key="1">
    <citation type="journal article" date="2015" name="Sci. Rep.">
        <title>Genome of the facultative scuticociliatosis pathogen Pseudocohnilembus persalinus provides insight into its virulence through horizontal gene transfer.</title>
        <authorList>
            <person name="Xiong J."/>
            <person name="Wang G."/>
            <person name="Cheng J."/>
            <person name="Tian M."/>
            <person name="Pan X."/>
            <person name="Warren A."/>
            <person name="Jiang C."/>
            <person name="Yuan D."/>
            <person name="Miao W."/>
        </authorList>
    </citation>
    <scope>NUCLEOTIDE SEQUENCE [LARGE SCALE GENOMIC DNA]</scope>
    <source>
        <strain evidence="2">36N120E</strain>
    </source>
</reference>
<feature type="transmembrane region" description="Helical" evidence="1">
    <location>
        <begin position="103"/>
        <end position="126"/>
    </location>
</feature>
<protein>
    <recommendedName>
        <fullName evidence="4">Transmembrane protein</fullName>
    </recommendedName>
</protein>
<feature type="transmembrane region" description="Helical" evidence="1">
    <location>
        <begin position="73"/>
        <end position="91"/>
    </location>
</feature>
<evidence type="ECO:0000313" key="3">
    <source>
        <dbReference type="Proteomes" id="UP000054937"/>
    </source>
</evidence>
<evidence type="ECO:0008006" key="4">
    <source>
        <dbReference type="Google" id="ProtNLM"/>
    </source>
</evidence>
<dbReference type="InParanoid" id="A0A0V0QX99"/>
<evidence type="ECO:0000256" key="1">
    <source>
        <dbReference type="SAM" id="Phobius"/>
    </source>
</evidence>
<comment type="caution">
    <text evidence="2">The sequence shown here is derived from an EMBL/GenBank/DDBJ whole genome shotgun (WGS) entry which is preliminary data.</text>
</comment>